<dbReference type="EnsemblPlants" id="PGSC0003DMT400040838">
    <property type="protein sequence ID" value="PGSC0003DMT400040838"/>
    <property type="gene ID" value="PGSC0003DMG400015790"/>
</dbReference>
<sequence>MSGEDMIKAEGICDVEDTVFVAVGKNVKEGKSVLSWALKSFAGRRICVLHVHQPNHLFSSSKLTPTCFKLMNFRLCLSVQ</sequence>
<dbReference type="OrthoDB" id="4062651at2759"/>
<keyword evidence="2" id="KW-1185">Reference proteome</keyword>
<proteinExistence type="predicted"/>
<protein>
    <submittedName>
        <fullName evidence="1">Receptor protein kinase</fullName>
    </submittedName>
</protein>
<accession>M1BAI1</accession>
<dbReference type="ExpressionAtlas" id="M1BAI1">
    <property type="expression patterns" value="baseline and differential"/>
</dbReference>
<dbReference type="AlphaFoldDB" id="M1BAI1"/>
<gene>
    <name evidence="1" type="primary">LOC102605657</name>
</gene>
<dbReference type="HOGENOM" id="CLU_2594454_0_0_1"/>
<dbReference type="Proteomes" id="UP000011115">
    <property type="component" value="Unassembled WGS sequence"/>
</dbReference>
<evidence type="ECO:0000313" key="1">
    <source>
        <dbReference type="EnsemblPlants" id="PGSC0003DMT400040838"/>
    </source>
</evidence>
<reference evidence="2" key="1">
    <citation type="journal article" date="2011" name="Nature">
        <title>Genome sequence and analysis of the tuber crop potato.</title>
        <authorList>
            <consortium name="The Potato Genome Sequencing Consortium"/>
        </authorList>
    </citation>
    <scope>NUCLEOTIDE SEQUENCE [LARGE SCALE GENOMIC DNA]</scope>
    <source>
        <strain evidence="2">cv. DM1-3 516 R44</strain>
    </source>
</reference>
<organism evidence="1 2">
    <name type="scientific">Solanum tuberosum</name>
    <name type="common">Potato</name>
    <dbReference type="NCBI Taxonomy" id="4113"/>
    <lineage>
        <taxon>Eukaryota</taxon>
        <taxon>Viridiplantae</taxon>
        <taxon>Streptophyta</taxon>
        <taxon>Embryophyta</taxon>
        <taxon>Tracheophyta</taxon>
        <taxon>Spermatophyta</taxon>
        <taxon>Magnoliopsida</taxon>
        <taxon>eudicotyledons</taxon>
        <taxon>Gunneridae</taxon>
        <taxon>Pentapetalae</taxon>
        <taxon>asterids</taxon>
        <taxon>lamiids</taxon>
        <taxon>Solanales</taxon>
        <taxon>Solanaceae</taxon>
        <taxon>Solanoideae</taxon>
        <taxon>Solaneae</taxon>
        <taxon>Solanum</taxon>
    </lineage>
</organism>
<name>M1BAI1_SOLTU</name>
<evidence type="ECO:0000313" key="2">
    <source>
        <dbReference type="Proteomes" id="UP000011115"/>
    </source>
</evidence>
<dbReference type="Gramene" id="PGSC0003DMT400040838">
    <property type="protein sequence ID" value="PGSC0003DMT400040838"/>
    <property type="gene ID" value="PGSC0003DMG400015790"/>
</dbReference>
<reference evidence="1" key="2">
    <citation type="submission" date="2015-06" db="UniProtKB">
        <authorList>
            <consortium name="EnsemblPlants"/>
        </authorList>
    </citation>
    <scope>IDENTIFICATION</scope>
    <source>
        <strain evidence="1">DM1-3 516 R44</strain>
    </source>
</reference>